<dbReference type="Proteomes" id="UP001153678">
    <property type="component" value="Unassembled WGS sequence"/>
</dbReference>
<feature type="compositionally biased region" description="Basic and acidic residues" evidence="1">
    <location>
        <begin position="95"/>
        <end position="104"/>
    </location>
</feature>
<dbReference type="AlphaFoldDB" id="A0A9W4WW79"/>
<dbReference type="OrthoDB" id="2487793at2759"/>
<protein>
    <submittedName>
        <fullName evidence="2">16806_t:CDS:1</fullName>
    </submittedName>
</protein>
<reference evidence="2" key="1">
    <citation type="submission" date="2022-08" db="EMBL/GenBank/DDBJ databases">
        <authorList>
            <person name="Kallberg Y."/>
            <person name="Tangrot J."/>
            <person name="Rosling A."/>
        </authorList>
    </citation>
    <scope>NUCLEOTIDE SEQUENCE</scope>
    <source>
        <strain evidence="2">Wild A</strain>
    </source>
</reference>
<evidence type="ECO:0000313" key="3">
    <source>
        <dbReference type="Proteomes" id="UP001153678"/>
    </source>
</evidence>
<proteinExistence type="predicted"/>
<evidence type="ECO:0000313" key="2">
    <source>
        <dbReference type="EMBL" id="CAI2190364.1"/>
    </source>
</evidence>
<dbReference type="EMBL" id="CAMKVN010006512">
    <property type="protein sequence ID" value="CAI2190364.1"/>
    <property type="molecule type" value="Genomic_DNA"/>
</dbReference>
<keyword evidence="3" id="KW-1185">Reference proteome</keyword>
<organism evidence="2 3">
    <name type="scientific">Funneliformis geosporum</name>
    <dbReference type="NCBI Taxonomy" id="1117311"/>
    <lineage>
        <taxon>Eukaryota</taxon>
        <taxon>Fungi</taxon>
        <taxon>Fungi incertae sedis</taxon>
        <taxon>Mucoromycota</taxon>
        <taxon>Glomeromycotina</taxon>
        <taxon>Glomeromycetes</taxon>
        <taxon>Glomerales</taxon>
        <taxon>Glomeraceae</taxon>
        <taxon>Funneliformis</taxon>
    </lineage>
</organism>
<name>A0A9W4WW79_9GLOM</name>
<accession>A0A9W4WW79</accession>
<comment type="caution">
    <text evidence="2">The sequence shown here is derived from an EMBL/GenBank/DDBJ whole genome shotgun (WGS) entry which is preliminary data.</text>
</comment>
<sequence>MDIGLSEEDADFAKWLSKTKKLTPEKVLNHGNSEELREEYYKTPQQIKKPGLSPEQKKALEEYRKSLKELGKSNNLEEFLNSDYRELYEAEAEELEKSKEKKENLGTNQTQTIGFRSRGKGVLEQGPVIKEDSPNSDGTPKNLMQSNRMHYDFCSNLGIKRIYQSEFSSYQPRFSLFRAFGKGKGDAEDEINRNPS</sequence>
<feature type="region of interest" description="Disordered" evidence="1">
    <location>
        <begin position="95"/>
        <end position="144"/>
    </location>
</feature>
<feature type="compositionally biased region" description="Polar residues" evidence="1">
    <location>
        <begin position="105"/>
        <end position="114"/>
    </location>
</feature>
<gene>
    <name evidence="2" type="ORF">FWILDA_LOCUS14539</name>
</gene>
<feature type="compositionally biased region" description="Polar residues" evidence="1">
    <location>
        <begin position="135"/>
        <end position="144"/>
    </location>
</feature>
<evidence type="ECO:0000256" key="1">
    <source>
        <dbReference type="SAM" id="MobiDB-lite"/>
    </source>
</evidence>